<dbReference type="EMBL" id="JBHSDR010000003">
    <property type="protein sequence ID" value="MFC4293738.1"/>
    <property type="molecule type" value="Genomic_DNA"/>
</dbReference>
<dbReference type="Proteomes" id="UP001595828">
    <property type="component" value="Unassembled WGS sequence"/>
</dbReference>
<accession>A0ABV8RKY8</accession>
<dbReference type="RefSeq" id="WP_379537223.1">
    <property type="nucleotide sequence ID" value="NZ_JBHSDR010000003.1"/>
</dbReference>
<name>A0ABV8RKY8_9SPHN</name>
<sequence length="250" mass="27919">MTESATASPSAGSILGNRFRGHVERDWTEWRERHFYPDAAAVPHDAERAWITRDKRNWAGIGARPALRHLVAANVDQPLLDEIGNLRDLERLELEWPTLASDLAPLLNLTKLRFLSIDSPRKLADFAPLLDLPALRTLLITNAKAMTDLAWLRGATRLEVIGIEGGMLSPYTIPSLDPLASLPGLRAFLGVSTKLADRRLMPLAECPALEFVQIACVAPRTEFGRLHAARPDIHCDWFDPDLPDTLFPRR</sequence>
<dbReference type="Gene3D" id="3.80.10.10">
    <property type="entry name" value="Ribonuclease Inhibitor"/>
    <property type="match status" value="1"/>
</dbReference>
<organism evidence="1 2">
    <name type="scientific">Novosphingobium tardum</name>
    <dbReference type="NCBI Taxonomy" id="1538021"/>
    <lineage>
        <taxon>Bacteria</taxon>
        <taxon>Pseudomonadati</taxon>
        <taxon>Pseudomonadota</taxon>
        <taxon>Alphaproteobacteria</taxon>
        <taxon>Sphingomonadales</taxon>
        <taxon>Sphingomonadaceae</taxon>
        <taxon>Novosphingobium</taxon>
    </lineage>
</organism>
<comment type="caution">
    <text evidence="1">The sequence shown here is derived from an EMBL/GenBank/DDBJ whole genome shotgun (WGS) entry which is preliminary data.</text>
</comment>
<dbReference type="InterPro" id="IPR032675">
    <property type="entry name" value="LRR_dom_sf"/>
</dbReference>
<evidence type="ECO:0000313" key="1">
    <source>
        <dbReference type="EMBL" id="MFC4293738.1"/>
    </source>
</evidence>
<evidence type="ECO:0008006" key="3">
    <source>
        <dbReference type="Google" id="ProtNLM"/>
    </source>
</evidence>
<keyword evidence="2" id="KW-1185">Reference proteome</keyword>
<gene>
    <name evidence="1" type="ORF">ACFO0A_01560</name>
</gene>
<protein>
    <recommendedName>
        <fullName evidence="3">Leucine-rich repeat domain-containing protein</fullName>
    </recommendedName>
</protein>
<evidence type="ECO:0000313" key="2">
    <source>
        <dbReference type="Proteomes" id="UP001595828"/>
    </source>
</evidence>
<dbReference type="SUPFAM" id="SSF52058">
    <property type="entry name" value="L domain-like"/>
    <property type="match status" value="1"/>
</dbReference>
<proteinExistence type="predicted"/>
<reference evidence="2" key="1">
    <citation type="journal article" date="2019" name="Int. J. Syst. Evol. Microbiol.">
        <title>The Global Catalogue of Microorganisms (GCM) 10K type strain sequencing project: providing services to taxonomists for standard genome sequencing and annotation.</title>
        <authorList>
            <consortium name="The Broad Institute Genomics Platform"/>
            <consortium name="The Broad Institute Genome Sequencing Center for Infectious Disease"/>
            <person name="Wu L."/>
            <person name="Ma J."/>
        </authorList>
    </citation>
    <scope>NUCLEOTIDE SEQUENCE [LARGE SCALE GENOMIC DNA]</scope>
    <source>
        <strain evidence="2">CGMCC 1.12989</strain>
    </source>
</reference>